<keyword evidence="5" id="KW-0677">Repeat</keyword>
<evidence type="ECO:0000256" key="4">
    <source>
        <dbReference type="ARBA" id="ARBA00022692"/>
    </source>
</evidence>
<evidence type="ECO:0000256" key="9">
    <source>
        <dbReference type="ARBA" id="ARBA00023136"/>
    </source>
</evidence>
<dbReference type="InterPro" id="IPR027417">
    <property type="entry name" value="P-loop_NTPase"/>
</dbReference>
<dbReference type="InterPro" id="IPR017871">
    <property type="entry name" value="ABC_transporter-like_CS"/>
</dbReference>
<keyword evidence="9 10" id="KW-0472">Membrane</keyword>
<comment type="subcellular location">
    <subcellularLocation>
        <location evidence="1">Cell membrane</location>
        <topology evidence="1">Multi-pass membrane protein</topology>
    </subcellularLocation>
</comment>
<dbReference type="GO" id="GO:0022857">
    <property type="term" value="F:transmembrane transporter activity"/>
    <property type="evidence" value="ECO:0007669"/>
    <property type="project" value="InterPro"/>
</dbReference>
<evidence type="ECO:0000256" key="6">
    <source>
        <dbReference type="ARBA" id="ARBA00022741"/>
    </source>
</evidence>
<keyword evidence="3" id="KW-1003">Cell membrane</keyword>
<dbReference type="InterPro" id="IPR003593">
    <property type="entry name" value="AAA+_ATPase"/>
</dbReference>
<feature type="transmembrane region" description="Helical" evidence="10">
    <location>
        <begin position="616"/>
        <end position="634"/>
    </location>
</feature>
<feature type="transmembrane region" description="Helical" evidence="10">
    <location>
        <begin position="520"/>
        <end position="545"/>
    </location>
</feature>
<feature type="transmembrane region" description="Helical" evidence="10">
    <location>
        <begin position="811"/>
        <end position="828"/>
    </location>
</feature>
<evidence type="ECO:0000313" key="12">
    <source>
        <dbReference type="EMBL" id="REK72913.1"/>
    </source>
</evidence>
<dbReference type="RefSeq" id="WP_119703027.1">
    <property type="nucleotide sequence ID" value="NZ_JBHSOI010000001.1"/>
</dbReference>
<dbReference type="CDD" id="cd06579">
    <property type="entry name" value="TM_PBP1_transp_AraH_like"/>
    <property type="match status" value="1"/>
</dbReference>
<name>A0A371PAD8_9ACTN</name>
<evidence type="ECO:0000259" key="11">
    <source>
        <dbReference type="PROSITE" id="PS50893"/>
    </source>
</evidence>
<feature type="transmembrane region" description="Helical" evidence="10">
    <location>
        <begin position="761"/>
        <end position="779"/>
    </location>
</feature>
<dbReference type="InterPro" id="IPR001851">
    <property type="entry name" value="ABC_transp_permease"/>
</dbReference>
<dbReference type="SUPFAM" id="SSF52540">
    <property type="entry name" value="P-loop containing nucleoside triphosphate hydrolases"/>
    <property type="match status" value="2"/>
</dbReference>
<organism evidence="12 13">
    <name type="scientific">Aeromicrobium endophyticum</name>
    <dbReference type="NCBI Taxonomy" id="2292704"/>
    <lineage>
        <taxon>Bacteria</taxon>
        <taxon>Bacillati</taxon>
        <taxon>Actinomycetota</taxon>
        <taxon>Actinomycetes</taxon>
        <taxon>Propionibacteriales</taxon>
        <taxon>Nocardioidaceae</taxon>
        <taxon>Aeromicrobium</taxon>
    </lineage>
</organism>
<dbReference type="SMART" id="SM00382">
    <property type="entry name" value="AAA"/>
    <property type="match status" value="2"/>
</dbReference>
<keyword evidence="2" id="KW-0813">Transport</keyword>
<keyword evidence="4 10" id="KW-0812">Transmembrane</keyword>
<dbReference type="Gene3D" id="3.40.50.300">
    <property type="entry name" value="P-loop containing nucleotide triphosphate hydrolases"/>
    <property type="match status" value="2"/>
</dbReference>
<reference evidence="12 13" key="1">
    <citation type="submission" date="2018-08" db="EMBL/GenBank/DDBJ databases">
        <title>Aeromicrobium sp. M2KJ-4, whole genome shotgun sequence.</title>
        <authorList>
            <person name="Tuo L."/>
        </authorList>
    </citation>
    <scope>NUCLEOTIDE SEQUENCE [LARGE SCALE GENOMIC DNA]</scope>
    <source>
        <strain evidence="12 13">M2KJ-4</strain>
    </source>
</reference>
<evidence type="ECO:0000256" key="5">
    <source>
        <dbReference type="ARBA" id="ARBA00022737"/>
    </source>
</evidence>
<feature type="domain" description="ABC transporter" evidence="11">
    <location>
        <begin position="267"/>
        <end position="508"/>
    </location>
</feature>
<dbReference type="PROSITE" id="PS50893">
    <property type="entry name" value="ABC_TRANSPORTER_2"/>
    <property type="match status" value="2"/>
</dbReference>
<keyword evidence="6" id="KW-0547">Nucleotide-binding</keyword>
<feature type="domain" description="ABC transporter" evidence="11">
    <location>
        <begin position="19"/>
        <end position="254"/>
    </location>
</feature>
<evidence type="ECO:0000256" key="3">
    <source>
        <dbReference type="ARBA" id="ARBA00022475"/>
    </source>
</evidence>
<dbReference type="PROSITE" id="PS00211">
    <property type="entry name" value="ABC_TRANSPORTER_1"/>
    <property type="match status" value="1"/>
</dbReference>
<evidence type="ECO:0000313" key="13">
    <source>
        <dbReference type="Proteomes" id="UP000265581"/>
    </source>
</evidence>
<feature type="transmembrane region" description="Helical" evidence="10">
    <location>
        <begin position="551"/>
        <end position="574"/>
    </location>
</feature>
<dbReference type="Pfam" id="PF02653">
    <property type="entry name" value="BPD_transp_2"/>
    <property type="match status" value="1"/>
</dbReference>
<dbReference type="GO" id="GO:0016887">
    <property type="term" value="F:ATP hydrolysis activity"/>
    <property type="evidence" value="ECO:0007669"/>
    <property type="project" value="InterPro"/>
</dbReference>
<dbReference type="GO" id="GO:0005886">
    <property type="term" value="C:plasma membrane"/>
    <property type="evidence" value="ECO:0007669"/>
    <property type="project" value="UniProtKB-SubCell"/>
</dbReference>
<keyword evidence="13" id="KW-1185">Reference proteome</keyword>
<dbReference type="AlphaFoldDB" id="A0A371PAD8"/>
<dbReference type="OrthoDB" id="3812274at2"/>
<protein>
    <submittedName>
        <fullName evidence="12">ATP-binding cassette domain-containing protein</fullName>
    </submittedName>
</protein>
<feature type="transmembrane region" description="Helical" evidence="10">
    <location>
        <begin position="786"/>
        <end position="805"/>
    </location>
</feature>
<feature type="transmembrane region" description="Helical" evidence="10">
    <location>
        <begin position="679"/>
        <end position="701"/>
    </location>
</feature>
<sequence length="837" mass="87878">MSQTEVLAELEQTWSIGGLRIEGVSKSFGGVRALRDVSLEVRPGEVLGLVGENGAGKSTLMAIAAGSLAPDAGRVSINGQPLIEASPEEARRRGLAIVRQDPALMPDLTVGENLYLGVSKSHRPSSRTMSEWARGCLTSWDENILIDPATRVDTLVPEEKFVVEISKALAQGPTVLVLDEPTEHLSTEDVQRLFVRIRSLKESGCAVVYISHRVHEVRQIADRITVLRDGQAQGTHATEDLDESKIVNLIVGRSVASAFPVKPPLEGRRGDVLKVENLSGAGFSDISMTLRQGEVVGLAGIDGNGQREFIRSLAGLNRSRGVVKVGRDSISIRSAARASDAGVAYVPGDRHHEGIVDTLSVRENVNMRSLGSHASWGFLRRSDEDAAAQQAISSFRIKTPSMHTPISSLSGGNQQKVVLASVLATRPRVLLADEPSQGVDVGARLEIYELIRESAATGTAVLVVSADAAELAGLCDRVIVFSRGTIVAQLSGDDVSERNITSAVVTSTAERVKPERASPLVTWLAGSWASPVSVATAVVALGVWASLASSFYLSSRSISVLLSLTATLALVAYGQQLAMTIGGIDLSVGPLMGSLVVIESFYLVDNATPLTQAFGWILLFGVAIAVGLLNWLLIDVVALQPMIATLVTFTALQGLSLTLRPTPDGVISSAITDPISSQFGAVPVVFVAAVVIGVALELVLFRSRVGIALRGLGSNPEAARVAGVKPRRFHIMVYVGCSLFAALAAIPLLAQVGSGDPAAGISYTIGSVAAVVIGGASVFGGRASFVGALLAALLIGQIDTVTGILNLSEAWSSYLLGGMMLLGAAAYSKSRQLALPR</sequence>
<dbReference type="PANTHER" id="PTHR43790:SF9">
    <property type="entry name" value="GALACTOFURANOSE TRANSPORTER ATP-BINDING PROTEIN YTFR"/>
    <property type="match status" value="1"/>
</dbReference>
<evidence type="ECO:0000256" key="7">
    <source>
        <dbReference type="ARBA" id="ARBA00022840"/>
    </source>
</evidence>
<dbReference type="InterPro" id="IPR003439">
    <property type="entry name" value="ABC_transporter-like_ATP-bd"/>
</dbReference>
<dbReference type="GO" id="GO:0005524">
    <property type="term" value="F:ATP binding"/>
    <property type="evidence" value="ECO:0007669"/>
    <property type="project" value="UniProtKB-KW"/>
</dbReference>
<dbReference type="CDD" id="cd03215">
    <property type="entry name" value="ABC_Carb_Monos_II"/>
    <property type="match status" value="1"/>
</dbReference>
<evidence type="ECO:0000256" key="8">
    <source>
        <dbReference type="ARBA" id="ARBA00022989"/>
    </source>
</evidence>
<evidence type="ECO:0000256" key="2">
    <source>
        <dbReference type="ARBA" id="ARBA00022448"/>
    </source>
</evidence>
<keyword evidence="8 10" id="KW-1133">Transmembrane helix</keyword>
<evidence type="ECO:0000256" key="1">
    <source>
        <dbReference type="ARBA" id="ARBA00004651"/>
    </source>
</evidence>
<dbReference type="PANTHER" id="PTHR43790">
    <property type="entry name" value="CARBOHYDRATE TRANSPORT ATP-BINDING PROTEIN MG119-RELATED"/>
    <property type="match status" value="1"/>
</dbReference>
<dbReference type="InterPro" id="IPR050107">
    <property type="entry name" value="ABC_carbohydrate_import_ATPase"/>
</dbReference>
<dbReference type="CDD" id="cd03216">
    <property type="entry name" value="ABC_Carb_Monos_I"/>
    <property type="match status" value="1"/>
</dbReference>
<accession>A0A371PAD8</accession>
<gene>
    <name evidence="12" type="ORF">DX116_04770</name>
</gene>
<evidence type="ECO:0000256" key="10">
    <source>
        <dbReference type="SAM" id="Phobius"/>
    </source>
</evidence>
<dbReference type="EMBL" id="QUBR01000001">
    <property type="protein sequence ID" value="REK72913.1"/>
    <property type="molecule type" value="Genomic_DNA"/>
</dbReference>
<comment type="caution">
    <text evidence="12">The sequence shown here is derived from an EMBL/GenBank/DDBJ whole genome shotgun (WGS) entry which is preliminary data.</text>
</comment>
<keyword evidence="7 12" id="KW-0067">ATP-binding</keyword>
<proteinExistence type="predicted"/>
<dbReference type="Pfam" id="PF00005">
    <property type="entry name" value="ABC_tran"/>
    <property type="match status" value="2"/>
</dbReference>
<feature type="transmembrane region" description="Helical" evidence="10">
    <location>
        <begin position="729"/>
        <end position="749"/>
    </location>
</feature>
<dbReference type="Proteomes" id="UP000265581">
    <property type="component" value="Unassembled WGS sequence"/>
</dbReference>
<feature type="transmembrane region" description="Helical" evidence="10">
    <location>
        <begin position="641"/>
        <end position="659"/>
    </location>
</feature>